<name>A0A9J5XR66_SOLCO</name>
<gene>
    <name evidence="1" type="ORF">H5410_040537</name>
</gene>
<accession>A0A9J5XR66</accession>
<comment type="caution">
    <text evidence="1">The sequence shown here is derived from an EMBL/GenBank/DDBJ whole genome shotgun (WGS) entry which is preliminary data.</text>
</comment>
<dbReference type="AlphaFoldDB" id="A0A9J5XR66"/>
<proteinExistence type="predicted"/>
<protein>
    <submittedName>
        <fullName evidence="1">Uncharacterized protein</fullName>
    </submittedName>
</protein>
<keyword evidence="2" id="KW-1185">Reference proteome</keyword>
<evidence type="ECO:0000313" key="1">
    <source>
        <dbReference type="EMBL" id="KAG5590023.1"/>
    </source>
</evidence>
<sequence length="156" mass="17592">MCHWATWYCLAKLLGDAPTALFFRQLDPFLQGSAHWNKRRGRPFDYSLSGLGDPQAFIFFVLFSLFVPFCEKTQVQSFKKGVSNSATQDSIMDAHNKIQFTYAKIKCALKDSSYDSPISKNLTLTILASNASSSSTKVLECPNRKNDSVITQWFTV</sequence>
<dbReference type="EMBL" id="JACXVP010000008">
    <property type="protein sequence ID" value="KAG5590023.1"/>
    <property type="molecule type" value="Genomic_DNA"/>
</dbReference>
<organism evidence="1 2">
    <name type="scientific">Solanum commersonii</name>
    <name type="common">Commerson's wild potato</name>
    <name type="synonym">Commerson's nightshade</name>
    <dbReference type="NCBI Taxonomy" id="4109"/>
    <lineage>
        <taxon>Eukaryota</taxon>
        <taxon>Viridiplantae</taxon>
        <taxon>Streptophyta</taxon>
        <taxon>Embryophyta</taxon>
        <taxon>Tracheophyta</taxon>
        <taxon>Spermatophyta</taxon>
        <taxon>Magnoliopsida</taxon>
        <taxon>eudicotyledons</taxon>
        <taxon>Gunneridae</taxon>
        <taxon>Pentapetalae</taxon>
        <taxon>asterids</taxon>
        <taxon>lamiids</taxon>
        <taxon>Solanales</taxon>
        <taxon>Solanaceae</taxon>
        <taxon>Solanoideae</taxon>
        <taxon>Solaneae</taxon>
        <taxon>Solanum</taxon>
    </lineage>
</organism>
<evidence type="ECO:0000313" key="2">
    <source>
        <dbReference type="Proteomes" id="UP000824120"/>
    </source>
</evidence>
<dbReference type="Proteomes" id="UP000824120">
    <property type="component" value="Chromosome 8"/>
</dbReference>
<reference evidence="1 2" key="1">
    <citation type="submission" date="2020-09" db="EMBL/GenBank/DDBJ databases">
        <title>De no assembly of potato wild relative species, Solanum commersonii.</title>
        <authorList>
            <person name="Cho K."/>
        </authorList>
    </citation>
    <scope>NUCLEOTIDE SEQUENCE [LARGE SCALE GENOMIC DNA]</scope>
    <source>
        <strain evidence="1">LZ3.2</strain>
        <tissue evidence="1">Leaf</tissue>
    </source>
</reference>